<proteinExistence type="predicted"/>
<feature type="region of interest" description="Disordered" evidence="1">
    <location>
        <begin position="1"/>
        <end position="20"/>
    </location>
</feature>
<feature type="domain" description="DUF7487" evidence="2">
    <location>
        <begin position="17"/>
        <end position="109"/>
    </location>
</feature>
<evidence type="ECO:0000313" key="3">
    <source>
        <dbReference type="EMBL" id="KKL26602.1"/>
    </source>
</evidence>
<gene>
    <name evidence="3" type="ORF">LCGC14_2393670</name>
</gene>
<evidence type="ECO:0000256" key="1">
    <source>
        <dbReference type="SAM" id="MobiDB-lite"/>
    </source>
</evidence>
<dbReference type="Gene3D" id="3.40.960.10">
    <property type="entry name" value="VSR Endonuclease"/>
    <property type="match status" value="1"/>
</dbReference>
<sequence>CKCSGMVKKNSDGNQKTPEERTEILKKYRETCLENFGVDSFPKTEQWSTKTIETNLERYGFANSFSNPDARAKQQQTMIERYGERFAVQVPELNEKRLNTLEERHGVRNPGYLNSDDPSAESQEWLDYLGVPIEQREWPIPNTPYVADAYDPETNIIYEYNGDFYHGGPVFKHCLTEKNFDGGKTFGQLYAITKGREAKLRSLGYDMIIIWGSKWYELRKRSSIRRN</sequence>
<comment type="caution">
    <text evidence="3">The sequence shown here is derived from an EMBL/GenBank/DDBJ whole genome shotgun (WGS) entry which is preliminary data.</text>
</comment>
<organism evidence="3">
    <name type="scientific">marine sediment metagenome</name>
    <dbReference type="NCBI Taxonomy" id="412755"/>
    <lineage>
        <taxon>unclassified sequences</taxon>
        <taxon>metagenomes</taxon>
        <taxon>ecological metagenomes</taxon>
    </lineage>
</organism>
<feature type="non-terminal residue" evidence="3">
    <location>
        <position position="1"/>
    </location>
</feature>
<dbReference type="Pfam" id="PF24308">
    <property type="entry name" value="DUF7487"/>
    <property type="match status" value="1"/>
</dbReference>
<dbReference type="InterPro" id="IPR055910">
    <property type="entry name" value="DUF7487"/>
</dbReference>
<reference evidence="3" key="1">
    <citation type="journal article" date="2015" name="Nature">
        <title>Complex archaea that bridge the gap between prokaryotes and eukaryotes.</title>
        <authorList>
            <person name="Spang A."/>
            <person name="Saw J.H."/>
            <person name="Jorgensen S.L."/>
            <person name="Zaremba-Niedzwiedzka K."/>
            <person name="Martijn J."/>
            <person name="Lind A.E."/>
            <person name="van Eijk R."/>
            <person name="Schleper C."/>
            <person name="Guy L."/>
            <person name="Ettema T.J."/>
        </authorList>
    </citation>
    <scope>NUCLEOTIDE SEQUENCE</scope>
</reference>
<evidence type="ECO:0000259" key="2">
    <source>
        <dbReference type="Pfam" id="PF24308"/>
    </source>
</evidence>
<dbReference type="AlphaFoldDB" id="A0A0F9CJH6"/>
<dbReference type="EMBL" id="LAZR01035779">
    <property type="protein sequence ID" value="KKL26602.1"/>
    <property type="molecule type" value="Genomic_DNA"/>
</dbReference>
<name>A0A0F9CJH6_9ZZZZ</name>
<protein>
    <recommendedName>
        <fullName evidence="2">DUF7487 domain-containing protein</fullName>
    </recommendedName>
</protein>
<accession>A0A0F9CJH6</accession>